<comment type="caution">
    <text evidence="2">The sequence shown here is derived from an EMBL/GenBank/DDBJ whole genome shotgun (WGS) entry which is preliminary data.</text>
</comment>
<dbReference type="InterPro" id="IPR050829">
    <property type="entry name" value="CorA_MIT"/>
</dbReference>
<name>A0ABR4LJY8_9EURO</name>
<dbReference type="RefSeq" id="XP_070883790.1">
    <property type="nucleotide sequence ID" value="XM_071033457.1"/>
</dbReference>
<dbReference type="EMBL" id="JBFXLQ010000037">
    <property type="protein sequence ID" value="KAL2864811.1"/>
    <property type="molecule type" value="Genomic_DNA"/>
</dbReference>
<dbReference type="Gene3D" id="1.20.58.340">
    <property type="entry name" value="Magnesium transport protein CorA, transmembrane region"/>
    <property type="match status" value="1"/>
</dbReference>
<feature type="transmembrane region" description="Helical" evidence="1">
    <location>
        <begin position="492"/>
        <end position="512"/>
    </location>
</feature>
<feature type="transmembrane region" description="Helical" evidence="1">
    <location>
        <begin position="456"/>
        <end position="480"/>
    </location>
</feature>
<evidence type="ECO:0000313" key="2">
    <source>
        <dbReference type="EMBL" id="KAL2864811.1"/>
    </source>
</evidence>
<dbReference type="GeneID" id="98148529"/>
<keyword evidence="1" id="KW-0472">Membrane</keyword>
<dbReference type="PANTHER" id="PTHR47685:SF1">
    <property type="entry name" value="MAGNESIUM TRANSPORT PROTEIN CORA"/>
    <property type="match status" value="1"/>
</dbReference>
<reference evidence="2 3" key="1">
    <citation type="submission" date="2024-07" db="EMBL/GenBank/DDBJ databases">
        <title>Section-level genome sequencing and comparative genomics of Aspergillus sections Usti and Cavernicolus.</title>
        <authorList>
            <consortium name="Lawrence Berkeley National Laboratory"/>
            <person name="Nybo J.L."/>
            <person name="Vesth T.C."/>
            <person name="Theobald S."/>
            <person name="Frisvad J.C."/>
            <person name="Larsen T.O."/>
            <person name="Kjaerboelling I."/>
            <person name="Rothschild-Mancinelli K."/>
            <person name="Lyhne E.K."/>
            <person name="Kogle M.E."/>
            <person name="Barry K."/>
            <person name="Clum A."/>
            <person name="Na H."/>
            <person name="Ledsgaard L."/>
            <person name="Lin J."/>
            <person name="Lipzen A."/>
            <person name="Kuo A."/>
            <person name="Riley R."/>
            <person name="Mondo S."/>
            <person name="Labutti K."/>
            <person name="Haridas S."/>
            <person name="Pangalinan J."/>
            <person name="Salamov A.A."/>
            <person name="Simmons B.A."/>
            <person name="Magnuson J.K."/>
            <person name="Chen J."/>
            <person name="Drula E."/>
            <person name="Henrissat B."/>
            <person name="Wiebenga A."/>
            <person name="Lubbers R.J."/>
            <person name="Gomes A.C."/>
            <person name="Macurrencykelacurrency M.R."/>
            <person name="Stajich J."/>
            <person name="Grigoriev I.V."/>
            <person name="Mortensen U.H."/>
            <person name="De Vries R.P."/>
            <person name="Baker S.E."/>
            <person name="Andersen M.R."/>
        </authorList>
    </citation>
    <scope>NUCLEOTIDE SEQUENCE [LARGE SCALE GENOMIC DNA]</scope>
    <source>
        <strain evidence="2 3">CBS 449.75</strain>
    </source>
</reference>
<evidence type="ECO:0000256" key="1">
    <source>
        <dbReference type="SAM" id="Phobius"/>
    </source>
</evidence>
<proteinExistence type="predicted"/>
<evidence type="ECO:0000313" key="3">
    <source>
        <dbReference type="Proteomes" id="UP001610432"/>
    </source>
</evidence>
<protein>
    <submittedName>
        <fullName evidence="2">Uncharacterized protein</fullName>
    </submittedName>
</protein>
<dbReference type="PANTHER" id="PTHR47685">
    <property type="entry name" value="MAGNESIUM TRANSPORT PROTEIN CORA"/>
    <property type="match status" value="1"/>
</dbReference>
<keyword evidence="1" id="KW-1133">Transmembrane helix</keyword>
<organism evidence="2 3">
    <name type="scientific">Aspergillus lucknowensis</name>
    <dbReference type="NCBI Taxonomy" id="176173"/>
    <lineage>
        <taxon>Eukaryota</taxon>
        <taxon>Fungi</taxon>
        <taxon>Dikarya</taxon>
        <taxon>Ascomycota</taxon>
        <taxon>Pezizomycotina</taxon>
        <taxon>Eurotiomycetes</taxon>
        <taxon>Eurotiomycetidae</taxon>
        <taxon>Eurotiales</taxon>
        <taxon>Aspergillaceae</taxon>
        <taxon>Aspergillus</taxon>
        <taxon>Aspergillus subgen. Nidulantes</taxon>
    </lineage>
</organism>
<sequence>MAAVRELSEYPTSGMDPAAVRGFRDWRELQYIENNYRAKGSFLRPYFSSIQAEDGENNVGFVLCIPYIHWEFMTDYVDAERPDGMRFPPSSDALLPRRTLDEAYYHMLPTVESLQRNWDQVVSRYIERANLERRGAETRRPRGPSEIRQQADMRPKLLMVDQLWLWVVGEKLVISAFPRRCCHRAQISQLRLLVPPEDGGPVDQSDVLYRVHEGFRKDRQHGSSVFDLADLIIQECTGLLFSEPRPALDFLSFFDESIRLIARKETEDFNAILQDSVKMDILLQRKDSFTRMPAWKRAIQAKYPGKESLDKSLAHPLYTWQSLEALRAQFDLNYAQLSLHEIESRIHTLISGLIGITREMERLREIKGILDELDILESNTQDQLKACWMFENFLSTTGRRVSRQQALTREVEDGYRQLNLLKAKAGTVERAQQTSVLEAYSTLQQAEETQRQGNTLLVFTLVTIFFAPLSFIAAVFSMQADELASRWPISRIMAVMWPTSIATFIVIVALGFSGSPFALPVVRSHSGSQHGRTTKVLAGAIHRIIPPADLDKKLAAC</sequence>
<keyword evidence="1" id="KW-0812">Transmembrane</keyword>
<accession>A0ABR4LJY8</accession>
<dbReference type="Proteomes" id="UP001610432">
    <property type="component" value="Unassembled WGS sequence"/>
</dbReference>
<keyword evidence="3" id="KW-1185">Reference proteome</keyword>
<gene>
    <name evidence="2" type="ORF">BJX67DRAFT_383438</name>
</gene>